<dbReference type="EMBL" id="JWZT01002146">
    <property type="protein sequence ID" value="KII70217.1"/>
    <property type="molecule type" value="Genomic_DNA"/>
</dbReference>
<feature type="compositionally biased region" description="Polar residues" evidence="1">
    <location>
        <begin position="462"/>
        <end position="472"/>
    </location>
</feature>
<feature type="compositionally biased region" description="Polar residues" evidence="1">
    <location>
        <begin position="508"/>
        <end position="517"/>
    </location>
</feature>
<feature type="signal peptide" evidence="2">
    <location>
        <begin position="1"/>
        <end position="18"/>
    </location>
</feature>
<evidence type="ECO:0000256" key="1">
    <source>
        <dbReference type="SAM" id="MobiDB-lite"/>
    </source>
</evidence>
<protein>
    <submittedName>
        <fullName evidence="3">Uncharacterized protein</fullName>
    </submittedName>
</protein>
<keyword evidence="2" id="KW-0732">Signal</keyword>
<dbReference type="Proteomes" id="UP000031668">
    <property type="component" value="Unassembled WGS sequence"/>
</dbReference>
<feature type="compositionally biased region" description="Polar residues" evidence="1">
    <location>
        <begin position="437"/>
        <end position="446"/>
    </location>
</feature>
<comment type="caution">
    <text evidence="3">The sequence shown here is derived from an EMBL/GenBank/DDBJ whole genome shotgun (WGS) entry which is preliminary data.</text>
</comment>
<dbReference type="AlphaFoldDB" id="A0A0C2N8H8"/>
<sequence length="538" mass="62941">MFTISTLVILTFFQIVRTLPFKENIQLEGAEKLVPLSWEAIGQMSYEDLDSTFPKPKCFPKYASPFQAASGKTGFEKSWTSLEYIVFRVATCSLKKGKDIYDRAKSLRRVMGCSDALIKDKINLRKKVEITFGVWQCMSVRGSAKRIEDDVMQSVEQSSISSLKKMPELSQILKNNQLNMDLETNKPFQIEQMPLTFEEKPWPQEYFGHSRRKIKRLFNKGRMLQPYYSGKKASYGYPETYGGMFPKMTKMFKKQKQFKPYYGGKMFSHSYPKTYDGMSRKMKKIFKKRKMFKPYHGGKKFSYAYPKTYGGISRKMKKMFKKRKMLNPYYAGKNYDYGYPKAFRALSRKMKSMLKKGKMFKPYYGDDISHPTSKPNRFSSALTSQAVYDPISFEQAPYEPGEYQDFVYGDTQNEDVSLESTLYENKSYEPTQKENDSYQPTPNENDPYQPPQYGNDPYQPASYMNDTYQPLQYENDPYQAPQYENDPYQPPQYGNDPYQPASYKDDPYQSSQNQPISYEQPGEDLSAEYFSTFIYKVQ</sequence>
<feature type="chain" id="PRO_5002152668" evidence="2">
    <location>
        <begin position="19"/>
        <end position="538"/>
    </location>
</feature>
<accession>A0A0C2N8H8</accession>
<name>A0A0C2N8H8_THEKT</name>
<gene>
    <name evidence="3" type="ORF">RF11_06077</name>
</gene>
<organism evidence="3 4">
    <name type="scientific">Thelohanellus kitauei</name>
    <name type="common">Myxosporean</name>
    <dbReference type="NCBI Taxonomy" id="669202"/>
    <lineage>
        <taxon>Eukaryota</taxon>
        <taxon>Metazoa</taxon>
        <taxon>Cnidaria</taxon>
        <taxon>Myxozoa</taxon>
        <taxon>Myxosporea</taxon>
        <taxon>Bivalvulida</taxon>
        <taxon>Platysporina</taxon>
        <taxon>Myxobolidae</taxon>
        <taxon>Thelohanellus</taxon>
    </lineage>
</organism>
<evidence type="ECO:0000313" key="4">
    <source>
        <dbReference type="Proteomes" id="UP000031668"/>
    </source>
</evidence>
<evidence type="ECO:0000313" key="3">
    <source>
        <dbReference type="EMBL" id="KII70217.1"/>
    </source>
</evidence>
<feature type="region of interest" description="Disordered" evidence="1">
    <location>
        <begin position="424"/>
        <end position="522"/>
    </location>
</feature>
<reference evidence="3 4" key="1">
    <citation type="journal article" date="2014" name="Genome Biol. Evol.">
        <title>The genome of the myxosporean Thelohanellus kitauei shows adaptations to nutrient acquisition within its fish host.</title>
        <authorList>
            <person name="Yang Y."/>
            <person name="Xiong J."/>
            <person name="Zhou Z."/>
            <person name="Huo F."/>
            <person name="Miao W."/>
            <person name="Ran C."/>
            <person name="Liu Y."/>
            <person name="Zhang J."/>
            <person name="Feng J."/>
            <person name="Wang M."/>
            <person name="Wang M."/>
            <person name="Wang L."/>
            <person name="Yao B."/>
        </authorList>
    </citation>
    <scope>NUCLEOTIDE SEQUENCE [LARGE SCALE GENOMIC DNA]</scope>
    <source>
        <strain evidence="3">Wuqing</strain>
    </source>
</reference>
<proteinExistence type="predicted"/>
<keyword evidence="4" id="KW-1185">Reference proteome</keyword>
<evidence type="ECO:0000256" key="2">
    <source>
        <dbReference type="SAM" id="SignalP"/>
    </source>
</evidence>